<dbReference type="Gene3D" id="3.30.360.10">
    <property type="entry name" value="Dihydrodipicolinate Reductase, domain 2"/>
    <property type="match status" value="1"/>
</dbReference>
<evidence type="ECO:0000256" key="1">
    <source>
        <dbReference type="ARBA" id="ARBA00023002"/>
    </source>
</evidence>
<dbReference type="EMBL" id="BAQD01000147">
    <property type="protein sequence ID" value="GBQ08977.1"/>
    <property type="molecule type" value="Genomic_DNA"/>
</dbReference>
<feature type="domain" description="Gfo/Idh/MocA-like oxidoreductase N-terminal" evidence="3">
    <location>
        <begin position="68"/>
        <end position="192"/>
    </location>
</feature>
<reference evidence="5" key="1">
    <citation type="submission" date="2013-04" db="EMBL/GenBank/DDBJ databases">
        <title>The genome sequencing project of 58 acetic acid bacteria.</title>
        <authorList>
            <person name="Okamoto-Kainuma A."/>
            <person name="Ishikawa M."/>
            <person name="Umino S."/>
            <person name="Koizumi Y."/>
            <person name="Shiwa Y."/>
            <person name="Yoshikawa H."/>
            <person name="Matsutani M."/>
            <person name="Matsushita K."/>
        </authorList>
    </citation>
    <scope>NUCLEOTIDE SEQUENCE</scope>
    <source>
        <strain evidence="5">DSM 15669</strain>
    </source>
</reference>
<organism evidence="5 6">
    <name type="scientific">Saccharibacter floricola DSM 15669</name>
    <dbReference type="NCBI Taxonomy" id="1123227"/>
    <lineage>
        <taxon>Bacteria</taxon>
        <taxon>Pseudomonadati</taxon>
        <taxon>Pseudomonadota</taxon>
        <taxon>Alphaproteobacteria</taxon>
        <taxon>Acetobacterales</taxon>
        <taxon>Acetobacteraceae</taxon>
        <taxon>Saccharibacter</taxon>
    </lineage>
</organism>
<feature type="domain" description="Gfo/Idh/MocA-like oxidoreductase C-terminal" evidence="4">
    <location>
        <begin position="209"/>
        <end position="406"/>
    </location>
</feature>
<dbReference type="InterPro" id="IPR008354">
    <property type="entry name" value="Glc-Fru_OxRdtase_bac"/>
</dbReference>
<evidence type="ECO:0000313" key="5">
    <source>
        <dbReference type="EMBL" id="GBQ08977.1"/>
    </source>
</evidence>
<dbReference type="InterPro" id="IPR004104">
    <property type="entry name" value="Gfo/Idh/MocA-like_OxRdtase_C"/>
</dbReference>
<name>A0ABQ0P1J8_9PROT</name>
<feature type="signal peptide" evidence="2">
    <location>
        <begin position="1"/>
        <end position="36"/>
    </location>
</feature>
<protein>
    <submittedName>
        <fullName evidence="5">Oxidoreductase domain protein</fullName>
    </submittedName>
</protein>
<keyword evidence="2" id="KW-0732">Signal</keyword>
<evidence type="ECO:0000256" key="2">
    <source>
        <dbReference type="SAM" id="SignalP"/>
    </source>
</evidence>
<dbReference type="SUPFAM" id="SSF51735">
    <property type="entry name" value="NAD(P)-binding Rossmann-fold domains"/>
    <property type="match status" value="1"/>
</dbReference>
<proteinExistence type="predicted"/>
<dbReference type="Pfam" id="PF02894">
    <property type="entry name" value="GFO_IDH_MocA_C"/>
    <property type="match status" value="1"/>
</dbReference>
<dbReference type="InterPro" id="IPR050463">
    <property type="entry name" value="Gfo/Idh/MocA_oxidrdct_glycsds"/>
</dbReference>
<dbReference type="Pfam" id="PF01408">
    <property type="entry name" value="GFO_IDH_MocA"/>
    <property type="match status" value="1"/>
</dbReference>
<dbReference type="InterPro" id="IPR036291">
    <property type="entry name" value="NAD(P)-bd_dom_sf"/>
</dbReference>
<keyword evidence="1" id="KW-0560">Oxidoreductase</keyword>
<evidence type="ECO:0000259" key="4">
    <source>
        <dbReference type="Pfam" id="PF02894"/>
    </source>
</evidence>
<feature type="chain" id="PRO_5045710830" evidence="2">
    <location>
        <begin position="37"/>
        <end position="416"/>
    </location>
</feature>
<sequence>MNARSPKDAPKNATRRGVVGALGASLLAGSATKAMAQPSMGFAPPPSGLGGRPFPNLLRPLANGPRKFGYAVVGLGKYAINQILPAFAECQHARLTALVSGDATKARRIGKQYGISESNLYSYSDFDKIAQNPDVDAVYIILPNALHADFAVRAFRAGKHVMCEKPMATSVEDCQRMIDAGKRANKELMIGYRCHFDPITNKAISLARSGAIGKPQIITTDNNDLGADTTDPTTHWRLTRALSGGGSLMDLGIYGVNGSRYMMNDDPIEVRAMIAPNSSPVFSQVEDIITWQFRYRSGGIAHGSSSFTTYSTTRFCLQGDKGTLLMDPATSYWSNRVSLCKSGDIETWSTPMFTIDALNQFSAQLDHLPISIAKGTRVLATGEEGMQDVRLLQSIYKAAHTGRAVATDWSDWRKTI</sequence>
<dbReference type="PANTHER" id="PTHR43818:SF11">
    <property type="entry name" value="BCDNA.GH03377"/>
    <property type="match status" value="1"/>
</dbReference>
<dbReference type="PANTHER" id="PTHR43818">
    <property type="entry name" value="BCDNA.GH03377"/>
    <property type="match status" value="1"/>
</dbReference>
<evidence type="ECO:0000259" key="3">
    <source>
        <dbReference type="Pfam" id="PF01408"/>
    </source>
</evidence>
<dbReference type="PRINTS" id="PR01775">
    <property type="entry name" value="GLFROXRDTASE"/>
</dbReference>
<dbReference type="RefSeq" id="WP_018980415.1">
    <property type="nucleotide sequence ID" value="NZ_BAQD01000147.1"/>
</dbReference>
<evidence type="ECO:0000313" key="6">
    <source>
        <dbReference type="Proteomes" id="UP001062901"/>
    </source>
</evidence>
<dbReference type="SUPFAM" id="SSF55347">
    <property type="entry name" value="Glyceraldehyde-3-phosphate dehydrogenase-like, C-terminal domain"/>
    <property type="match status" value="1"/>
</dbReference>
<gene>
    <name evidence="5" type="ORF">AA15669_1994</name>
</gene>
<comment type="caution">
    <text evidence="5">The sequence shown here is derived from an EMBL/GenBank/DDBJ whole genome shotgun (WGS) entry which is preliminary data.</text>
</comment>
<dbReference type="Proteomes" id="UP001062901">
    <property type="component" value="Unassembled WGS sequence"/>
</dbReference>
<keyword evidence="6" id="KW-1185">Reference proteome</keyword>
<dbReference type="Gene3D" id="3.40.50.720">
    <property type="entry name" value="NAD(P)-binding Rossmann-like Domain"/>
    <property type="match status" value="1"/>
</dbReference>
<accession>A0ABQ0P1J8</accession>
<dbReference type="InterPro" id="IPR000683">
    <property type="entry name" value="Gfo/Idh/MocA-like_OxRdtase_N"/>
</dbReference>